<dbReference type="RefSeq" id="WP_146983438.1">
    <property type="nucleotide sequence ID" value="NZ_VOSM01000021.1"/>
</dbReference>
<comment type="caution">
    <text evidence="4">The sequence shown here is derived from an EMBL/GenBank/DDBJ whole genome shotgun (WGS) entry which is preliminary data.</text>
</comment>
<evidence type="ECO:0008006" key="6">
    <source>
        <dbReference type="Google" id="ProtNLM"/>
    </source>
</evidence>
<sequence>MTPLRRHLTALIALLALAAGCTTENSRACEIDSNCFNDEQCVAGFCQRRTEDPEDADANEPDANEPDTDANEPDADANEPDADANEPDADANEPDADANEPDADANETCPTGLDLCQETCVDLQTDQNFCGDCLTVCTDSQTCIGGTCTTEISFITVDPEPDAGFFNALALDSNGTPHVVYYADASRELRYASFNGAEWLRETINDDLDINSRVRLELDDTNTPHLAYLPADNLNVFPLSYATLTGDTWAVEPTAITEATSPIAFALGAENTPCVTTRKSLFNSLALSCRQTSGTWFEENLPLASDTTERIAIAGDGVGPIAITYKTDVNDFFFATRSSSGADSTPDLIATDANTANTLAITLTPGTSPIPVVASLTVSRTDLLIYRQSGSQWSSSSVPVSEQDTEAAATDVSLAATNERISAGLHITSSNHARVLHQPPSTATWQTLLNAPAHENSNTSVAIDAQGRTHALFVNPEGHLTYVLLP</sequence>
<proteinExistence type="predicted"/>
<feature type="signal peptide" evidence="3">
    <location>
        <begin position="1"/>
        <end position="28"/>
    </location>
</feature>
<reference evidence="4 5" key="1">
    <citation type="submission" date="2019-08" db="EMBL/GenBank/DDBJ databases">
        <title>Bradymonadales sp. TMQ4.</title>
        <authorList>
            <person name="Liang Q."/>
        </authorList>
    </citation>
    <scope>NUCLEOTIDE SEQUENCE [LARGE SCALE GENOMIC DNA]</scope>
    <source>
        <strain evidence="4 5">TMQ4</strain>
    </source>
</reference>
<dbReference type="PROSITE" id="PS51257">
    <property type="entry name" value="PROKAR_LIPOPROTEIN"/>
    <property type="match status" value="1"/>
</dbReference>
<evidence type="ECO:0000256" key="3">
    <source>
        <dbReference type="SAM" id="SignalP"/>
    </source>
</evidence>
<feature type="chain" id="PRO_5022848192" description="BNR repeat domain protein" evidence="3">
    <location>
        <begin position="29"/>
        <end position="486"/>
    </location>
</feature>
<dbReference type="EMBL" id="VOSM01000021">
    <property type="protein sequence ID" value="TXD33515.1"/>
    <property type="molecule type" value="Genomic_DNA"/>
</dbReference>
<evidence type="ECO:0000313" key="5">
    <source>
        <dbReference type="Proteomes" id="UP000321412"/>
    </source>
</evidence>
<evidence type="ECO:0000256" key="2">
    <source>
        <dbReference type="SAM" id="MobiDB-lite"/>
    </source>
</evidence>
<dbReference type="SUPFAM" id="SSF89372">
    <property type="entry name" value="Fucose-specific lectin"/>
    <property type="match status" value="1"/>
</dbReference>
<keyword evidence="5" id="KW-1185">Reference proteome</keyword>
<accession>A0A5C6X8P7</accession>
<feature type="compositionally biased region" description="Acidic residues" evidence="2">
    <location>
        <begin position="52"/>
        <end position="105"/>
    </location>
</feature>
<dbReference type="Pfam" id="PF04885">
    <property type="entry name" value="Stig1"/>
    <property type="match status" value="1"/>
</dbReference>
<dbReference type="OrthoDB" id="5507734at2"/>
<evidence type="ECO:0000256" key="1">
    <source>
        <dbReference type="ARBA" id="ARBA00022729"/>
    </source>
</evidence>
<dbReference type="InterPro" id="IPR006969">
    <property type="entry name" value="Stig-like"/>
</dbReference>
<dbReference type="Proteomes" id="UP000321412">
    <property type="component" value="Unassembled WGS sequence"/>
</dbReference>
<keyword evidence="1 3" id="KW-0732">Signal</keyword>
<gene>
    <name evidence="4" type="ORF">FRC98_20430</name>
</gene>
<evidence type="ECO:0000313" key="4">
    <source>
        <dbReference type="EMBL" id="TXD33515.1"/>
    </source>
</evidence>
<feature type="region of interest" description="Disordered" evidence="2">
    <location>
        <begin position="52"/>
        <end position="106"/>
    </location>
</feature>
<name>A0A5C6X8P7_9DELT</name>
<protein>
    <recommendedName>
        <fullName evidence="6">BNR repeat domain protein</fullName>
    </recommendedName>
</protein>
<dbReference type="Gene3D" id="2.120.10.70">
    <property type="entry name" value="Fucose-specific lectin"/>
    <property type="match status" value="1"/>
</dbReference>
<organism evidence="4 5">
    <name type="scientific">Lujinxingia vulgaris</name>
    <dbReference type="NCBI Taxonomy" id="2600176"/>
    <lineage>
        <taxon>Bacteria</taxon>
        <taxon>Deltaproteobacteria</taxon>
        <taxon>Bradymonadales</taxon>
        <taxon>Lujinxingiaceae</taxon>
        <taxon>Lujinxingia</taxon>
    </lineage>
</organism>
<dbReference type="AlphaFoldDB" id="A0A5C6X8P7"/>